<dbReference type="RefSeq" id="WP_125961044.1">
    <property type="nucleotide sequence ID" value="NZ_BAAAEL010000012.1"/>
</dbReference>
<dbReference type="EMBL" id="JBBGZA010000001">
    <property type="protein sequence ID" value="MEJ5095594.1"/>
    <property type="molecule type" value="Genomic_DNA"/>
</dbReference>
<dbReference type="SMART" id="SM00448">
    <property type="entry name" value="REC"/>
    <property type="match status" value="1"/>
</dbReference>
<evidence type="ECO:0000259" key="4">
    <source>
        <dbReference type="PROSITE" id="PS50110"/>
    </source>
</evidence>
<dbReference type="InterPro" id="IPR001789">
    <property type="entry name" value="Sig_transdc_resp-reg_receiver"/>
</dbReference>
<dbReference type="CDD" id="cd17546">
    <property type="entry name" value="REC_hyHK_CKI1_RcsC-like"/>
    <property type="match status" value="1"/>
</dbReference>
<evidence type="ECO:0000313" key="5">
    <source>
        <dbReference type="EMBL" id="MEJ5095594.1"/>
    </source>
</evidence>
<keyword evidence="6" id="KW-1185">Reference proteome</keyword>
<evidence type="ECO:0000313" key="6">
    <source>
        <dbReference type="Proteomes" id="UP001380365"/>
    </source>
</evidence>
<dbReference type="Pfam" id="PF00072">
    <property type="entry name" value="Response_reg"/>
    <property type="match status" value="1"/>
</dbReference>
<dbReference type="PANTHER" id="PTHR45339">
    <property type="entry name" value="HYBRID SIGNAL TRANSDUCTION HISTIDINE KINASE J"/>
    <property type="match status" value="1"/>
</dbReference>
<dbReference type="SUPFAM" id="SSF52172">
    <property type="entry name" value="CheY-like"/>
    <property type="match status" value="1"/>
</dbReference>
<dbReference type="Proteomes" id="UP001380365">
    <property type="component" value="Unassembled WGS sequence"/>
</dbReference>
<accession>A0ABU8Q7Z7</accession>
<reference evidence="5 6" key="1">
    <citation type="submission" date="2023-12" db="EMBL/GenBank/DDBJ databases">
        <title>Gut-associated functions are favored during microbiome assembly across C. elegans life.</title>
        <authorList>
            <person name="Zimmermann J."/>
        </authorList>
    </citation>
    <scope>NUCLEOTIDE SEQUENCE [LARGE SCALE GENOMIC DNA]</scope>
    <source>
        <strain evidence="5 6">JUb134</strain>
    </source>
</reference>
<proteinExistence type="predicted"/>
<dbReference type="PANTHER" id="PTHR45339:SF1">
    <property type="entry name" value="HYBRID SIGNAL TRANSDUCTION HISTIDINE KINASE J"/>
    <property type="match status" value="1"/>
</dbReference>
<feature type="modified residue" description="4-aspartylphosphate" evidence="3">
    <location>
        <position position="51"/>
    </location>
</feature>
<protein>
    <submittedName>
        <fullName evidence="5">Response regulator</fullName>
    </submittedName>
</protein>
<evidence type="ECO:0000256" key="2">
    <source>
        <dbReference type="ARBA" id="ARBA00023012"/>
    </source>
</evidence>
<keyword evidence="1 3" id="KW-0597">Phosphoprotein</keyword>
<evidence type="ECO:0000256" key="3">
    <source>
        <dbReference type="PROSITE-ProRule" id="PRU00169"/>
    </source>
</evidence>
<gene>
    <name evidence="5" type="ORF">WH159_13720</name>
</gene>
<dbReference type="InterPro" id="IPR011006">
    <property type="entry name" value="CheY-like_superfamily"/>
</dbReference>
<comment type="caution">
    <text evidence="5">The sequence shown here is derived from an EMBL/GenBank/DDBJ whole genome shotgun (WGS) entry which is preliminary data.</text>
</comment>
<sequence>MNILFVEDDAMNRRVVRDMLDVAGATMAEADRAEEGLRRIDEEDFDVVLVDLRMPGMDGLEAIGRIRARDDAKRDLPLIVVTADTALDLRERCIAAGADEVLFKPVAMEALFDAIGRILASKSDEDAILF</sequence>
<organism evidence="5 6">
    <name type="scientific">Sphingomonas molluscorum</name>
    <dbReference type="NCBI Taxonomy" id="418184"/>
    <lineage>
        <taxon>Bacteria</taxon>
        <taxon>Pseudomonadati</taxon>
        <taxon>Pseudomonadota</taxon>
        <taxon>Alphaproteobacteria</taxon>
        <taxon>Sphingomonadales</taxon>
        <taxon>Sphingomonadaceae</taxon>
        <taxon>Sphingomonas</taxon>
    </lineage>
</organism>
<dbReference type="PROSITE" id="PS50110">
    <property type="entry name" value="RESPONSE_REGULATORY"/>
    <property type="match status" value="1"/>
</dbReference>
<keyword evidence="2" id="KW-0902">Two-component regulatory system</keyword>
<evidence type="ECO:0000256" key="1">
    <source>
        <dbReference type="ARBA" id="ARBA00022553"/>
    </source>
</evidence>
<dbReference type="Gene3D" id="3.40.50.2300">
    <property type="match status" value="1"/>
</dbReference>
<name>A0ABU8Q7Z7_9SPHN</name>
<feature type="domain" description="Response regulatory" evidence="4">
    <location>
        <begin position="2"/>
        <end position="119"/>
    </location>
</feature>